<accession>A0A1F7G8F3</accession>
<dbReference type="Pfam" id="PF08241">
    <property type="entry name" value="Methyltransf_11"/>
    <property type="match status" value="1"/>
</dbReference>
<dbReference type="AlphaFoldDB" id="A0A1F7G8F3"/>
<dbReference type="Proteomes" id="UP000178372">
    <property type="component" value="Unassembled WGS sequence"/>
</dbReference>
<dbReference type="Gene3D" id="3.40.50.150">
    <property type="entry name" value="Vaccinia Virus protein VP39"/>
    <property type="match status" value="1"/>
</dbReference>
<dbReference type="SUPFAM" id="SSF53335">
    <property type="entry name" value="S-adenosyl-L-methionine-dependent methyltransferases"/>
    <property type="match status" value="1"/>
</dbReference>
<dbReference type="GO" id="GO:0008757">
    <property type="term" value="F:S-adenosylmethionine-dependent methyltransferase activity"/>
    <property type="evidence" value="ECO:0007669"/>
    <property type="project" value="InterPro"/>
</dbReference>
<name>A0A1F7G8F3_9BACT</name>
<feature type="domain" description="Methyltransferase type 11" evidence="1">
    <location>
        <begin position="47"/>
        <end position="143"/>
    </location>
</feature>
<comment type="caution">
    <text evidence="2">The sequence shown here is derived from an EMBL/GenBank/DDBJ whole genome shotgun (WGS) entry which is preliminary data.</text>
</comment>
<evidence type="ECO:0000313" key="2">
    <source>
        <dbReference type="EMBL" id="OGK15191.1"/>
    </source>
</evidence>
<dbReference type="CDD" id="cd02440">
    <property type="entry name" value="AdoMet_MTases"/>
    <property type="match status" value="1"/>
</dbReference>
<organism evidence="2 3">
    <name type="scientific">Candidatus Roizmanbacteria bacterium RIFCSPHIGHO2_01_FULL_39_12b</name>
    <dbReference type="NCBI Taxonomy" id="1802030"/>
    <lineage>
        <taxon>Bacteria</taxon>
        <taxon>Candidatus Roizmaniibacteriota</taxon>
    </lineage>
</organism>
<dbReference type="InterPro" id="IPR013216">
    <property type="entry name" value="Methyltransf_11"/>
</dbReference>
<reference evidence="2 3" key="1">
    <citation type="journal article" date="2016" name="Nat. Commun.">
        <title>Thousands of microbial genomes shed light on interconnected biogeochemical processes in an aquifer system.</title>
        <authorList>
            <person name="Anantharaman K."/>
            <person name="Brown C.T."/>
            <person name="Hug L.A."/>
            <person name="Sharon I."/>
            <person name="Castelle C.J."/>
            <person name="Probst A.J."/>
            <person name="Thomas B.C."/>
            <person name="Singh A."/>
            <person name="Wilkins M.J."/>
            <person name="Karaoz U."/>
            <person name="Brodie E.L."/>
            <person name="Williams K.H."/>
            <person name="Hubbard S.S."/>
            <person name="Banfield J.F."/>
        </authorList>
    </citation>
    <scope>NUCLEOTIDE SEQUENCE [LARGE SCALE GENOMIC DNA]</scope>
</reference>
<evidence type="ECO:0000259" key="1">
    <source>
        <dbReference type="Pfam" id="PF08241"/>
    </source>
</evidence>
<protein>
    <recommendedName>
        <fullName evidence="1">Methyltransferase type 11 domain-containing protein</fullName>
    </recommendedName>
</protein>
<gene>
    <name evidence="2" type="ORF">A2690_00230</name>
</gene>
<sequence>MFLRLSKTMTHSNYIESILQSEPDPAFEERARFILDSIVKNKSANILDVGCGRGFYVRLFSLLEFPKKIVGVDQNKIYLNKAGCDLKNDKRVRLMQGSIYHLPFDDNSFDTVVASEIFEHLNNPQTAIEECSRVLKKDGQLIITVPHKNFPFFWDPINFILMKLFNTHVPKHIWWLAGIWADHKKLYKEEEIKDLLSKKKFKVIRSKRIVAHSYPFAHFLLYGIGKNLIEKFNLPTFDRFNFNITKKPSPFVKLFKLPSKKWDGIIKKDKRFMNLALVGIKT</sequence>
<proteinExistence type="predicted"/>
<dbReference type="PANTHER" id="PTHR43591">
    <property type="entry name" value="METHYLTRANSFERASE"/>
    <property type="match status" value="1"/>
</dbReference>
<evidence type="ECO:0000313" key="3">
    <source>
        <dbReference type="Proteomes" id="UP000178372"/>
    </source>
</evidence>
<dbReference type="InterPro" id="IPR029063">
    <property type="entry name" value="SAM-dependent_MTases_sf"/>
</dbReference>
<dbReference type="EMBL" id="MFZF01000033">
    <property type="protein sequence ID" value="OGK15191.1"/>
    <property type="molecule type" value="Genomic_DNA"/>
</dbReference>